<accession>A0A385PJA6</accession>
<dbReference type="SUPFAM" id="SSF55464">
    <property type="entry name" value="Origin of replication-binding domain, RBD-like"/>
    <property type="match status" value="1"/>
</dbReference>
<feature type="region of interest" description="Disordered" evidence="17">
    <location>
        <begin position="597"/>
        <end position="621"/>
    </location>
</feature>
<dbReference type="HAMAP" id="MF_04000">
    <property type="entry name" value="PPV_E1"/>
    <property type="match status" value="1"/>
</dbReference>
<keyword evidence="15" id="KW-1017">Isopeptide bond</keyword>
<organism evidence="19">
    <name type="scientific">Human papillomavirus</name>
    <dbReference type="NCBI Taxonomy" id="10566"/>
    <lineage>
        <taxon>Viruses</taxon>
        <taxon>Monodnaviria</taxon>
        <taxon>Shotokuvirae</taxon>
        <taxon>Cossaviricota</taxon>
        <taxon>Papovaviricetes</taxon>
        <taxon>Zurhausenvirales</taxon>
        <taxon>Papillomaviridae</taxon>
    </lineage>
</organism>
<dbReference type="Gene3D" id="1.10.10.510">
    <property type="entry name" value="Zinc finger, large T-antigen D1 domain"/>
    <property type="match status" value="1"/>
</dbReference>
<keyword evidence="15" id="KW-0832">Ubl conjugation</keyword>
<dbReference type="Pfam" id="PF20450">
    <property type="entry name" value="PPV_E1_DBD"/>
    <property type="match status" value="1"/>
</dbReference>
<dbReference type="Gene3D" id="3.40.1310.10">
    <property type="match status" value="1"/>
</dbReference>
<comment type="function">
    <text evidence="16">ATP-dependent DNA helicase required for initiation of viral DNA replication. It forms a complex with the viral E2 protein. The E1-E2 complex binds to the replication origin which contains binding sites for both proteins.</text>
</comment>
<evidence type="ECO:0000256" key="10">
    <source>
        <dbReference type="ARBA" id="ARBA00023125"/>
    </source>
</evidence>
<comment type="catalytic activity">
    <reaction evidence="12 15">
        <text>Couples ATP hydrolysis with the unwinding of duplex DNA by translocating in the 3'-5' direction.</text>
        <dbReference type="EC" id="5.6.2.4"/>
    </reaction>
</comment>
<sequence>MADNKGTKNAKEGCSKWFIMEAACSDIETDLEKLFEDSTDSDISDLIDDENVEQGNSRELFQQQESQDSEEQLQKLKRKYLSPKAAVAQLSPRLESISISPKQKSKRRLFTDQDSGLELTLTNEAEDISSENVEVPTYNRLSPPAESSVETRDRQCVPTENSLETTNYHFKELLRSNNIRNTLLAKFKVAFDVSFNELTRQFKSHKTCCTDWVAAVYGVNDDLFEGAKQLLQQYCHYVWALRSNAMSLFLLCFKAGKNRCTVLKLLTGMLCVREEQILAEPPKIRSAVAAIFWYQGSNMTNTYTHGSYPKWIVQQTLIGHQTADATNFDFSKMVQWAFDQNYCDEGDIAYHYAKLAPEDLNAVAWLAHNSQAKFVRECAHMVRYYKRGQMRDMSISEWIYNRIQEIEGTGHWSHIVRFIRYQNINFIMFLAAFKDFLHSVPKHNCILIHGPPNTGKSVFCMSLIRVLHGKVISFVNSKSQFWLQPLSEGKIALLDDATDPCWLYIDQYLRNGLDGHPVSLDCKHKAPMQIKFPPLLITSNIDIKSEIQYKYLHSRIQCFKFPNTFPFNSDNTPQFELTDQSWKSFFERLWHQLDLSDQEEEEDGESQRAFQCSARPANEHL</sequence>
<keyword evidence="11 15" id="KW-0413">Isomerase</keyword>
<dbReference type="InterPro" id="IPR014000">
    <property type="entry name" value="PPV_DNA_helicase_E1_N"/>
</dbReference>
<name>A0A385PJA6_9PAPI</name>
<dbReference type="InterPro" id="IPR046935">
    <property type="entry name" value="PPV_E1_DBD_sf"/>
</dbReference>
<evidence type="ECO:0000256" key="4">
    <source>
        <dbReference type="ARBA" id="ARBA00022562"/>
    </source>
</evidence>
<evidence type="ECO:0000256" key="7">
    <source>
        <dbReference type="ARBA" id="ARBA00022801"/>
    </source>
</evidence>
<evidence type="ECO:0000256" key="17">
    <source>
        <dbReference type="SAM" id="MobiDB-lite"/>
    </source>
</evidence>
<dbReference type="GO" id="GO:0042025">
    <property type="term" value="C:host cell nucleus"/>
    <property type="evidence" value="ECO:0007669"/>
    <property type="project" value="UniProtKB-SubCell"/>
</dbReference>
<evidence type="ECO:0000256" key="16">
    <source>
        <dbReference type="PIRNR" id="PIRNR003383"/>
    </source>
</evidence>
<feature type="cross-link" description="Glycyl lysine isopeptide (Lys-Gly) (interchain with G-Cter in SUMO)" evidence="15">
    <location>
        <position position="531"/>
    </location>
</feature>
<comment type="caution">
    <text evidence="15">Lacks conserved residue(s) required for the propagation of feature annotation.</text>
</comment>
<dbReference type="PIRSF" id="PIRSF003383">
    <property type="entry name" value="Rep_E1_papillomaV"/>
    <property type="match status" value="1"/>
</dbReference>
<dbReference type="Pfam" id="PF00524">
    <property type="entry name" value="PPV_E1_N"/>
    <property type="match status" value="1"/>
</dbReference>
<evidence type="ECO:0000256" key="14">
    <source>
        <dbReference type="ARBA" id="ARBA00093297"/>
    </source>
</evidence>
<evidence type="ECO:0000256" key="9">
    <source>
        <dbReference type="ARBA" id="ARBA00022840"/>
    </source>
</evidence>
<dbReference type="GO" id="GO:0005524">
    <property type="term" value="F:ATP binding"/>
    <property type="evidence" value="ECO:0007669"/>
    <property type="project" value="UniProtKB-UniRule"/>
</dbReference>
<evidence type="ECO:0000256" key="1">
    <source>
        <dbReference type="ARBA" id="ARBA00004147"/>
    </source>
</evidence>
<dbReference type="EC" id="5.6.2.4" evidence="15 16"/>
<evidence type="ECO:0000256" key="5">
    <source>
        <dbReference type="ARBA" id="ARBA00022705"/>
    </source>
</evidence>
<dbReference type="SUPFAM" id="SSF52540">
    <property type="entry name" value="P-loop containing nucleoside triphosphate hydrolases"/>
    <property type="match status" value="1"/>
</dbReference>
<evidence type="ECO:0000313" key="19">
    <source>
        <dbReference type="EMBL" id="AYA94090.1"/>
    </source>
</evidence>
<dbReference type="InterPro" id="IPR016393">
    <property type="entry name" value="Rep_E1_papillomaV"/>
</dbReference>
<keyword evidence="7 15" id="KW-0378">Hydrolase</keyword>
<comment type="subcellular location">
    <subcellularLocation>
        <location evidence="1 15">Host nucleus</location>
    </subcellularLocation>
</comment>
<reference evidence="19" key="1">
    <citation type="journal article" date="2018" name="Nat. Med.">
        <title>Expanded skin virome in DOCK8-deficient patients.</title>
        <authorList>
            <consortium name="NISC Comparative Sequencing Program"/>
            <person name="Tirosh O."/>
            <person name="Conlan S."/>
            <person name="Deming C."/>
            <person name="Lee-Lin S.Q."/>
            <person name="Huang X."/>
            <person name="Su H.C."/>
            <person name="Freeman A.F."/>
            <person name="Segre J.A."/>
            <person name="Kong H.H."/>
        </authorList>
    </citation>
    <scope>NUCLEOTIDE SEQUENCE</scope>
    <source>
        <strain evidence="19">HPV-mSK_129</strain>
    </source>
</reference>
<dbReference type="InterPro" id="IPR001177">
    <property type="entry name" value="PPV_DNA_helicase_E1_C"/>
</dbReference>
<keyword evidence="10 15" id="KW-0238">DNA-binding</keyword>
<dbReference type="GO" id="GO:0006260">
    <property type="term" value="P:DNA replication"/>
    <property type="evidence" value="ECO:0007669"/>
    <property type="project" value="UniProtKB-UniRule"/>
</dbReference>
<gene>
    <name evidence="15" type="primary">E1</name>
</gene>
<dbReference type="Gene3D" id="3.40.50.300">
    <property type="entry name" value="P-loop containing nucleotide triphosphate hydrolases"/>
    <property type="match status" value="1"/>
</dbReference>
<feature type="short sequence motif" description="Nuclear export signal" evidence="15">
    <location>
        <begin position="90"/>
        <end position="99"/>
    </location>
</feature>
<comment type="PTM">
    <text evidence="15">Phosphorylated.</text>
</comment>
<keyword evidence="6 15" id="KW-0547">Nucleotide-binding</keyword>
<evidence type="ECO:0000256" key="15">
    <source>
        <dbReference type="HAMAP-Rule" id="MF_04000"/>
    </source>
</evidence>
<feature type="domain" description="SF3 helicase" evidence="18">
    <location>
        <begin position="424"/>
        <end position="574"/>
    </location>
</feature>
<evidence type="ECO:0000256" key="13">
    <source>
        <dbReference type="ARBA" id="ARBA00048988"/>
    </source>
</evidence>
<keyword evidence="4 15" id="KW-1048">Host nucleus</keyword>
<dbReference type="InterPro" id="IPR027417">
    <property type="entry name" value="P-loop_NTPase"/>
</dbReference>
<dbReference type="PROSITE" id="PS51206">
    <property type="entry name" value="SF3_HELICASE_1"/>
    <property type="match status" value="1"/>
</dbReference>
<dbReference type="Pfam" id="PF00519">
    <property type="entry name" value="PPV_E1_C"/>
    <property type="match status" value="1"/>
</dbReference>
<dbReference type="GO" id="GO:0043138">
    <property type="term" value="F:3'-5' DNA helicase activity"/>
    <property type="evidence" value="ECO:0007669"/>
    <property type="project" value="UniProtKB-UniRule"/>
</dbReference>
<protein>
    <recommendedName>
        <fullName evidence="15 16">Replication protein E1</fullName>
        <ecNumber evidence="15 16">5.6.2.4</ecNumber>
    </recommendedName>
    <alternativeName>
        <fullName evidence="15">ATP-dependent helicase E1</fullName>
    </alternativeName>
    <alternativeName>
        <fullName evidence="15">DNA 3'-5' helicase E1</fullName>
    </alternativeName>
</protein>
<keyword evidence="9 15" id="KW-0067">ATP-binding</keyword>
<evidence type="ECO:0000256" key="6">
    <source>
        <dbReference type="ARBA" id="ARBA00022741"/>
    </source>
</evidence>
<evidence type="ECO:0000256" key="8">
    <source>
        <dbReference type="ARBA" id="ARBA00022806"/>
    </source>
</evidence>
<evidence type="ECO:0000259" key="18">
    <source>
        <dbReference type="PROSITE" id="PS51206"/>
    </source>
</evidence>
<evidence type="ECO:0000256" key="3">
    <source>
        <dbReference type="ARBA" id="ARBA00022553"/>
    </source>
</evidence>
<proteinExistence type="inferred from homology"/>
<comment type="function">
    <text evidence="14 15">ATP-dependent DNA 3'-5' helicase required for initiation of viral DNA replication. It forms a complex with the viral E2 protein. The E1-E2 complex binds to the replication origin which contains binding sites for both proteins. During the initial step, a dimer of E1 interacts with a dimer of protein E2 leading to a complex that binds the viral origin of replication with high specificity. Then, a second dimer of E1 displaces the E2 dimer in an ATP-dependent manner to form the E1 tetramer. Following this, two E1 monomers are added to each half of the site, which results in the formation of two E1 trimers on the viral ori. Subsequently, two hexamers will be created. The double hexamer acts as a bi-directional helicase machinery and unwinds the viral DNA and then recruits the host DNA polymerase to start replication.</text>
</comment>
<feature type="modified residue" description="Phosphoserine; by host" evidence="15">
    <location>
        <position position="91"/>
    </location>
</feature>
<comment type="similarity">
    <text evidence="15 16">Belongs to the papillomaviridae E1 protein family.</text>
</comment>
<evidence type="ECO:0000256" key="11">
    <source>
        <dbReference type="ARBA" id="ARBA00023235"/>
    </source>
</evidence>
<comment type="catalytic activity">
    <reaction evidence="13 15 16">
        <text>ATP + H2O = ADP + phosphate + H(+)</text>
        <dbReference type="Rhea" id="RHEA:13065"/>
        <dbReference type="ChEBI" id="CHEBI:15377"/>
        <dbReference type="ChEBI" id="CHEBI:15378"/>
        <dbReference type="ChEBI" id="CHEBI:30616"/>
        <dbReference type="ChEBI" id="CHEBI:43474"/>
        <dbReference type="ChEBI" id="CHEBI:456216"/>
        <dbReference type="EC" id="5.6.2.4"/>
    </reaction>
</comment>
<keyword evidence="3 15" id="KW-0597">Phosphoprotein</keyword>
<keyword evidence="8 15" id="KW-0347">Helicase</keyword>
<keyword evidence="5 15" id="KW-0235">DNA replication</keyword>
<feature type="modified residue" description="Phosphoserine; by host" evidence="15">
    <location>
        <position position="82"/>
    </location>
</feature>
<feature type="binding site" evidence="15">
    <location>
        <begin position="450"/>
        <end position="457"/>
    </location>
    <ligand>
        <name>ATP</name>
        <dbReference type="ChEBI" id="CHEBI:30616"/>
    </ligand>
</feature>
<keyword evidence="2 15" id="KW-0244">Early protein</keyword>
<dbReference type="InterPro" id="IPR046832">
    <property type="entry name" value="PPV_E1_DBD"/>
</dbReference>
<dbReference type="InterPro" id="IPR037102">
    <property type="entry name" value="Znf_lg_T-Ag_D1_dom_sf"/>
</dbReference>
<dbReference type="InterPro" id="IPR014015">
    <property type="entry name" value="Helicase_SF3_DNA-vir"/>
</dbReference>
<evidence type="ECO:0000256" key="2">
    <source>
        <dbReference type="ARBA" id="ARBA00022518"/>
    </source>
</evidence>
<dbReference type="GO" id="GO:0003677">
    <property type="term" value="F:DNA binding"/>
    <property type="evidence" value="ECO:0007669"/>
    <property type="project" value="UniProtKB-UniRule"/>
</dbReference>
<evidence type="ECO:0000256" key="12">
    <source>
        <dbReference type="ARBA" id="ARBA00034617"/>
    </source>
</evidence>
<comment type="subunit">
    <text evidence="15">Can form hexamers. Interacts with E2 protein; this interaction increases E1 DNA binding specificity. Interacts with host DNA polymerase subunit POLA2. Interacts with host single stranded DNA-binding protein RPA1. Interacts with host TOP1; this interaction stimulates the enzymatic activity of TOP1.</text>
</comment>
<dbReference type="GO" id="GO:0016887">
    <property type="term" value="F:ATP hydrolysis activity"/>
    <property type="evidence" value="ECO:0007669"/>
    <property type="project" value="RHEA"/>
</dbReference>
<comment type="PTM">
    <text evidence="15">Sumoylated.</text>
</comment>
<feature type="short sequence motif" description="Nuclear localization signal" evidence="15">
    <location>
        <begin position="77"/>
        <end position="79"/>
    </location>
</feature>
<dbReference type="EMBL" id="MH777271">
    <property type="protein sequence ID" value="AYA94090.1"/>
    <property type="molecule type" value="Genomic_DNA"/>
</dbReference>